<name>A0A0S4JGE4_BODSA</name>
<protein>
    <submittedName>
        <fullName evidence="2">Uncharacterized protein</fullName>
    </submittedName>
</protein>
<feature type="compositionally biased region" description="Polar residues" evidence="1">
    <location>
        <begin position="155"/>
        <end position="182"/>
    </location>
</feature>
<sequence>MLPLRGKLLASSHLTNVRRHIVAQCTMLTEGCSTLCCSQMFSSTSNVGDTDPFAKLMAQLKGVDTAAKSRGSSSQKSIKGTQSVPPALQAQEEASASSVAAAKAAKQAESSTNVSATTLSPATVSSSVNSNGMPSNQAGQVPPSSKLPDVREETSTQQEALKTAKAQQTSEQQRVRSTSNSDAASLLCGVAAHPPLTTSEMIVEGAPQHFVAEAESGSIHRPLLTTTGCVAISDIIGRVSSPPESYEDPSGSNGTFTSFTVEYTVPFSHITPVKCSLEVRAYGPVLSQYAANELVLDDIVHVTGHLLPTEQGMTVVALPWGGNISVVLTPNVADNSSNSQSSS</sequence>
<organism evidence="2 3">
    <name type="scientific">Bodo saltans</name>
    <name type="common">Flagellated protozoan</name>
    <dbReference type="NCBI Taxonomy" id="75058"/>
    <lineage>
        <taxon>Eukaryota</taxon>
        <taxon>Discoba</taxon>
        <taxon>Euglenozoa</taxon>
        <taxon>Kinetoplastea</taxon>
        <taxon>Metakinetoplastina</taxon>
        <taxon>Eubodonida</taxon>
        <taxon>Bodonidae</taxon>
        <taxon>Bodo</taxon>
    </lineage>
</organism>
<feature type="region of interest" description="Disordered" evidence="1">
    <location>
        <begin position="108"/>
        <end position="182"/>
    </location>
</feature>
<feature type="compositionally biased region" description="Polar residues" evidence="1">
    <location>
        <begin position="112"/>
        <end position="143"/>
    </location>
</feature>
<feature type="compositionally biased region" description="Polar residues" evidence="1">
    <location>
        <begin position="70"/>
        <end position="84"/>
    </location>
</feature>
<accession>A0A0S4JGE4</accession>
<dbReference type="Proteomes" id="UP000051952">
    <property type="component" value="Unassembled WGS sequence"/>
</dbReference>
<keyword evidence="3" id="KW-1185">Reference proteome</keyword>
<reference evidence="3" key="1">
    <citation type="submission" date="2015-09" db="EMBL/GenBank/DDBJ databases">
        <authorList>
            <consortium name="Pathogen Informatics"/>
        </authorList>
    </citation>
    <scope>NUCLEOTIDE SEQUENCE [LARGE SCALE GENOMIC DNA]</scope>
    <source>
        <strain evidence="3">Lake Konstanz</strain>
    </source>
</reference>
<gene>
    <name evidence="2" type="ORF">BSAL_10255</name>
</gene>
<dbReference type="OrthoDB" id="271524at2759"/>
<feature type="region of interest" description="Disordered" evidence="1">
    <location>
        <begin position="67"/>
        <end position="92"/>
    </location>
</feature>
<evidence type="ECO:0000313" key="2">
    <source>
        <dbReference type="EMBL" id="CUG87464.1"/>
    </source>
</evidence>
<dbReference type="EMBL" id="CYKH01001528">
    <property type="protein sequence ID" value="CUG87464.1"/>
    <property type="molecule type" value="Genomic_DNA"/>
</dbReference>
<dbReference type="AlphaFoldDB" id="A0A0S4JGE4"/>
<dbReference type="VEuPathDB" id="TriTrypDB:BSAL_10255"/>
<evidence type="ECO:0000256" key="1">
    <source>
        <dbReference type="SAM" id="MobiDB-lite"/>
    </source>
</evidence>
<proteinExistence type="predicted"/>
<evidence type="ECO:0000313" key="3">
    <source>
        <dbReference type="Proteomes" id="UP000051952"/>
    </source>
</evidence>